<proteinExistence type="predicted"/>
<sequence>MTLVSGPALANAAPSAPTRSDVLTFSIPAIGGVETGPAGVPGGSLRPVTVVAQPAPRTLQFPPPPAAVTFSVPSPASYHYQYSHRFLSISWNNLRTGKHGVVSLRHWQLPSYPVSGYPSTLKTSAVAVTGSGPVVATVSVLREQPNAAPQVISVIPGVNAIQLP</sequence>
<evidence type="ECO:0000313" key="1">
    <source>
        <dbReference type="EMBL" id="KNA90049.1"/>
    </source>
</evidence>
<organism evidence="1 2">
    <name type="scientific">Gordonia jacobaea</name>
    <dbReference type="NCBI Taxonomy" id="122202"/>
    <lineage>
        <taxon>Bacteria</taxon>
        <taxon>Bacillati</taxon>
        <taxon>Actinomycetota</taxon>
        <taxon>Actinomycetes</taxon>
        <taxon>Mycobacteriales</taxon>
        <taxon>Gordoniaceae</taxon>
        <taxon>Gordonia</taxon>
    </lineage>
</organism>
<protein>
    <submittedName>
        <fullName evidence="1">Uncharacterized protein</fullName>
    </submittedName>
</protein>
<dbReference type="EMBL" id="LDTZ01000021">
    <property type="protein sequence ID" value="KNA90049.1"/>
    <property type="molecule type" value="Genomic_DNA"/>
</dbReference>
<name>A0ABR5I8N2_9ACTN</name>
<accession>A0ABR5I8N2</accession>
<evidence type="ECO:0000313" key="2">
    <source>
        <dbReference type="Proteomes" id="UP000037247"/>
    </source>
</evidence>
<keyword evidence="2" id="KW-1185">Reference proteome</keyword>
<gene>
    <name evidence="1" type="ORF">ABW18_18495</name>
</gene>
<dbReference type="Proteomes" id="UP000037247">
    <property type="component" value="Unassembled WGS sequence"/>
</dbReference>
<comment type="caution">
    <text evidence="1">The sequence shown here is derived from an EMBL/GenBank/DDBJ whole genome shotgun (WGS) entry which is preliminary data.</text>
</comment>
<reference evidence="1 2" key="1">
    <citation type="submission" date="2015-05" db="EMBL/GenBank/DDBJ databases">
        <title>Draft genome sequence of the bacterium Gordonia jacobaea a new member of the Gordonia genus.</title>
        <authorList>
            <person name="Jimenez-Galisteo G."/>
            <person name="Dominguez A."/>
            <person name="Munoz E."/>
            <person name="Vinas M."/>
        </authorList>
    </citation>
    <scope>NUCLEOTIDE SEQUENCE [LARGE SCALE GENOMIC DNA]</scope>
    <source>
        <strain evidence="2">mv1</strain>
    </source>
</reference>